<evidence type="ECO:0000259" key="9">
    <source>
        <dbReference type="Pfam" id="PF01648"/>
    </source>
</evidence>
<dbReference type="PANTHER" id="PTHR12215">
    <property type="entry name" value="PHOSPHOPANTETHEINE TRANSFERASE"/>
    <property type="match status" value="1"/>
</dbReference>
<dbReference type="Gene3D" id="3.90.470.20">
    <property type="entry name" value="4'-phosphopantetheinyl transferase domain"/>
    <property type="match status" value="2"/>
</dbReference>
<dbReference type="GO" id="GO:0019878">
    <property type="term" value="P:lysine biosynthetic process via aminoadipic acid"/>
    <property type="evidence" value="ECO:0007669"/>
    <property type="project" value="TreeGrafter"/>
</dbReference>
<proteinExistence type="inferred from homology"/>
<dbReference type="InterPro" id="IPR037143">
    <property type="entry name" value="4-PPantetheinyl_Trfase_dom_sf"/>
</dbReference>
<organism evidence="11 12">
    <name type="scientific">Mesorhabditis spiculigera</name>
    <dbReference type="NCBI Taxonomy" id="96644"/>
    <lineage>
        <taxon>Eukaryota</taxon>
        <taxon>Metazoa</taxon>
        <taxon>Ecdysozoa</taxon>
        <taxon>Nematoda</taxon>
        <taxon>Chromadorea</taxon>
        <taxon>Rhabditida</taxon>
        <taxon>Rhabditina</taxon>
        <taxon>Rhabditomorpha</taxon>
        <taxon>Rhabditoidea</taxon>
        <taxon>Rhabditidae</taxon>
        <taxon>Mesorhabditinae</taxon>
        <taxon>Mesorhabditis</taxon>
    </lineage>
</organism>
<sequence>MADPNSCKCNRWMVSLAKTFELDQFDNLYRRGVQCISEEEYSRIPQLRHREDALACLIGKLLLRHAAKKFTGCEWKDIKFEKTEKGKPYLASPAGTTFGLNITHQGDYVAFASSCSSKVGVDFMRLDTERNNQTADEYINSMASQASPEELRMMRSQPTEAMKMTVFYRYWCLKEAYLKATGEGILQDLSRVDFRVNPSDRYKHGCFVTSTYVNLDGEKQDGWIFEETFADLKHSAAVCKERKLPRTCIFKKDEDAKIFFSRVTLENLLEGAEIINSMQNNAEEAIEGFRQKPKRAF</sequence>
<comment type="catalytic activity">
    <reaction evidence="8">
        <text>apo-[ACP] + acetyl-CoA = acetyl-[ACP] + adenosine 3',5'-bisphosphate + H(+)</text>
        <dbReference type="Rhea" id="RHEA:46564"/>
        <dbReference type="Rhea" id="RHEA-COMP:9621"/>
        <dbReference type="Rhea" id="RHEA-COMP:9690"/>
        <dbReference type="ChEBI" id="CHEBI:15378"/>
        <dbReference type="ChEBI" id="CHEBI:29999"/>
        <dbReference type="ChEBI" id="CHEBI:57288"/>
        <dbReference type="ChEBI" id="CHEBI:58343"/>
        <dbReference type="ChEBI" id="CHEBI:78446"/>
    </reaction>
    <physiologicalReaction direction="left-to-right" evidence="8">
        <dbReference type="Rhea" id="RHEA:46565"/>
    </physiologicalReaction>
</comment>
<dbReference type="Pfam" id="PF22624">
    <property type="entry name" value="AASDHPPT_N"/>
    <property type="match status" value="1"/>
</dbReference>
<dbReference type="GO" id="GO:0008897">
    <property type="term" value="F:holo-[acyl-carrier-protein] synthase activity"/>
    <property type="evidence" value="ECO:0007669"/>
    <property type="project" value="UniProtKB-EC"/>
</dbReference>
<evidence type="ECO:0000259" key="10">
    <source>
        <dbReference type="Pfam" id="PF22624"/>
    </source>
</evidence>
<comment type="caution">
    <text evidence="11">The sequence shown here is derived from an EMBL/GenBank/DDBJ whole genome shotgun (WGS) entry which is preliminary data.</text>
</comment>
<dbReference type="InterPro" id="IPR008278">
    <property type="entry name" value="4-PPantetheinyl_Trfase_dom"/>
</dbReference>
<dbReference type="GO" id="GO:0000287">
    <property type="term" value="F:magnesium ion binding"/>
    <property type="evidence" value="ECO:0007669"/>
    <property type="project" value="InterPro"/>
</dbReference>
<dbReference type="EC" id="2.7.8.7" evidence="2"/>
<keyword evidence="4" id="KW-0808">Transferase</keyword>
<gene>
    <name evidence="11" type="ORF">MSPICULIGERA_LOCUS21421</name>
</gene>
<evidence type="ECO:0000256" key="2">
    <source>
        <dbReference type="ARBA" id="ARBA00013172"/>
    </source>
</evidence>
<evidence type="ECO:0000256" key="4">
    <source>
        <dbReference type="ARBA" id="ARBA00022679"/>
    </source>
</evidence>
<dbReference type="FunFam" id="3.90.470.20:FF:000003">
    <property type="entry name" value="L-aminoadipate-semialdehyde dehydrogenase-phosphopantetheinyl transferase"/>
    <property type="match status" value="1"/>
</dbReference>
<evidence type="ECO:0000313" key="12">
    <source>
        <dbReference type="Proteomes" id="UP001177023"/>
    </source>
</evidence>
<dbReference type="EMBL" id="CATQJA010002665">
    <property type="protein sequence ID" value="CAJ0583334.1"/>
    <property type="molecule type" value="Genomic_DNA"/>
</dbReference>
<name>A0AA36D904_9BILA</name>
<evidence type="ECO:0000256" key="5">
    <source>
        <dbReference type="ARBA" id="ARBA00030484"/>
    </source>
</evidence>
<dbReference type="InterPro" id="IPR055066">
    <property type="entry name" value="AASDHPPT_N"/>
</dbReference>
<feature type="domain" description="4'-phosphopantetheinyl transferase N-terminal" evidence="10">
    <location>
        <begin position="31"/>
        <end position="115"/>
    </location>
</feature>
<comment type="catalytic activity">
    <reaction evidence="7">
        <text>apo-[ACP] + CoA = holo-[ACP] + adenosine 3',5'-bisphosphate + H(+)</text>
        <dbReference type="Rhea" id="RHEA:12068"/>
        <dbReference type="Rhea" id="RHEA-COMP:9685"/>
        <dbReference type="Rhea" id="RHEA-COMP:9690"/>
        <dbReference type="ChEBI" id="CHEBI:15378"/>
        <dbReference type="ChEBI" id="CHEBI:29999"/>
        <dbReference type="ChEBI" id="CHEBI:57287"/>
        <dbReference type="ChEBI" id="CHEBI:58343"/>
        <dbReference type="ChEBI" id="CHEBI:64479"/>
        <dbReference type="EC" id="2.7.8.7"/>
    </reaction>
    <physiologicalReaction direction="left-to-right" evidence="7">
        <dbReference type="Rhea" id="RHEA:12069"/>
    </physiologicalReaction>
</comment>
<feature type="non-terminal residue" evidence="11">
    <location>
        <position position="297"/>
    </location>
</feature>
<evidence type="ECO:0000256" key="3">
    <source>
        <dbReference type="ARBA" id="ARBA00016301"/>
    </source>
</evidence>
<dbReference type="SUPFAM" id="SSF56214">
    <property type="entry name" value="4'-phosphopantetheinyl transferase"/>
    <property type="match status" value="2"/>
</dbReference>
<comment type="similarity">
    <text evidence="1">Belongs to the P-Pant transferase superfamily. AcpS family.</text>
</comment>
<evidence type="ECO:0000256" key="1">
    <source>
        <dbReference type="ARBA" id="ARBA00006195"/>
    </source>
</evidence>
<evidence type="ECO:0000313" key="11">
    <source>
        <dbReference type="EMBL" id="CAJ0583334.1"/>
    </source>
</evidence>
<reference evidence="11" key="1">
    <citation type="submission" date="2023-06" db="EMBL/GenBank/DDBJ databases">
        <authorList>
            <person name="Delattre M."/>
        </authorList>
    </citation>
    <scope>NUCLEOTIDE SEQUENCE</scope>
    <source>
        <strain evidence="11">AF72</strain>
    </source>
</reference>
<dbReference type="Proteomes" id="UP001177023">
    <property type="component" value="Unassembled WGS sequence"/>
</dbReference>
<dbReference type="GO" id="GO:0005829">
    <property type="term" value="C:cytosol"/>
    <property type="evidence" value="ECO:0007669"/>
    <property type="project" value="TreeGrafter"/>
</dbReference>
<dbReference type="AlphaFoldDB" id="A0AA36D904"/>
<keyword evidence="12" id="KW-1185">Reference proteome</keyword>
<evidence type="ECO:0000256" key="8">
    <source>
        <dbReference type="ARBA" id="ARBA00048794"/>
    </source>
</evidence>
<feature type="domain" description="4'-phosphopantetheinyl transferase" evidence="9">
    <location>
        <begin position="119"/>
        <end position="205"/>
    </location>
</feature>
<protein>
    <recommendedName>
        <fullName evidence="3">L-aminoadipate-semialdehyde dehydrogenase-phosphopantetheinyl transferase</fullName>
        <ecNumber evidence="2">2.7.8.7</ecNumber>
    </recommendedName>
    <alternativeName>
        <fullName evidence="5">4'-phosphopantetheinyl transferase</fullName>
    </alternativeName>
    <alternativeName>
        <fullName evidence="6">Alpha-aminoadipic semialdehyde dehydrogenase-phosphopantetheinyl transferase</fullName>
    </alternativeName>
</protein>
<evidence type="ECO:0000256" key="6">
    <source>
        <dbReference type="ARBA" id="ARBA00033443"/>
    </source>
</evidence>
<accession>A0AA36D904</accession>
<dbReference type="Pfam" id="PF01648">
    <property type="entry name" value="ACPS"/>
    <property type="match status" value="1"/>
</dbReference>
<evidence type="ECO:0000256" key="7">
    <source>
        <dbReference type="ARBA" id="ARBA00048641"/>
    </source>
</evidence>
<dbReference type="PANTHER" id="PTHR12215:SF23">
    <property type="entry name" value="L-AMINOADIPATE-SEMIALDEHYDE DEHYDROGENASE-PHOSPHOPANTETHEINYL TRANSFERASE"/>
    <property type="match status" value="1"/>
</dbReference>
<dbReference type="InterPro" id="IPR050559">
    <property type="entry name" value="P-Pant_transferase_sf"/>
</dbReference>